<gene>
    <name evidence="4" type="ORF">GCM10025770_36950</name>
</gene>
<evidence type="ECO:0000256" key="2">
    <source>
        <dbReference type="RuleBase" id="RU362097"/>
    </source>
</evidence>
<dbReference type="PANTHER" id="PTHR30203">
    <property type="entry name" value="OUTER MEMBRANE CATION EFFLUX PROTEIN"/>
    <property type="match status" value="1"/>
</dbReference>
<dbReference type="PANTHER" id="PTHR30203:SF33">
    <property type="entry name" value="BLR4455 PROTEIN"/>
    <property type="match status" value="1"/>
</dbReference>
<keyword evidence="2" id="KW-0449">Lipoprotein</keyword>
<dbReference type="Gene3D" id="2.20.200.10">
    <property type="entry name" value="Outer membrane efflux proteins (OEP)"/>
    <property type="match status" value="1"/>
</dbReference>
<dbReference type="NCBIfam" id="TIGR01845">
    <property type="entry name" value="outer_NodT"/>
    <property type="match status" value="1"/>
</dbReference>
<keyword evidence="2" id="KW-1134">Transmembrane beta strand</keyword>
<evidence type="ECO:0000313" key="4">
    <source>
        <dbReference type="EMBL" id="GAA5171798.1"/>
    </source>
</evidence>
<proteinExistence type="inferred from homology"/>
<dbReference type="InterPro" id="IPR003423">
    <property type="entry name" value="OMP_efflux"/>
</dbReference>
<name>A0ABP9R6N4_9RHOO</name>
<evidence type="ECO:0000313" key="5">
    <source>
        <dbReference type="Proteomes" id="UP001500547"/>
    </source>
</evidence>
<dbReference type="EMBL" id="BAABLD010000017">
    <property type="protein sequence ID" value="GAA5171798.1"/>
    <property type="molecule type" value="Genomic_DNA"/>
</dbReference>
<dbReference type="Pfam" id="PF02321">
    <property type="entry name" value="OEP"/>
    <property type="match status" value="2"/>
</dbReference>
<evidence type="ECO:0000256" key="3">
    <source>
        <dbReference type="SAM" id="MobiDB-lite"/>
    </source>
</evidence>
<comment type="subcellular location">
    <subcellularLocation>
        <location evidence="2">Cell membrane</location>
        <topology evidence="2">Lipid-anchor</topology>
    </subcellularLocation>
</comment>
<reference evidence="5" key="1">
    <citation type="journal article" date="2019" name="Int. J. Syst. Evol. Microbiol.">
        <title>The Global Catalogue of Microorganisms (GCM) 10K type strain sequencing project: providing services to taxonomists for standard genome sequencing and annotation.</title>
        <authorList>
            <consortium name="The Broad Institute Genomics Platform"/>
            <consortium name="The Broad Institute Genome Sequencing Center for Infectious Disease"/>
            <person name="Wu L."/>
            <person name="Ma J."/>
        </authorList>
    </citation>
    <scope>NUCLEOTIDE SEQUENCE [LARGE SCALE GENOMIC DNA]</scope>
    <source>
        <strain evidence="5">JCM 18715</strain>
    </source>
</reference>
<keyword evidence="2" id="KW-0564">Palmitate</keyword>
<dbReference type="SUPFAM" id="SSF56954">
    <property type="entry name" value="Outer membrane efflux proteins (OEP)"/>
    <property type="match status" value="1"/>
</dbReference>
<organism evidence="4 5">
    <name type="scientific">Viridibacterium curvum</name>
    <dbReference type="NCBI Taxonomy" id="1101404"/>
    <lineage>
        <taxon>Bacteria</taxon>
        <taxon>Pseudomonadati</taxon>
        <taxon>Pseudomonadota</taxon>
        <taxon>Betaproteobacteria</taxon>
        <taxon>Rhodocyclales</taxon>
        <taxon>Rhodocyclaceae</taxon>
        <taxon>Viridibacterium</taxon>
    </lineage>
</organism>
<dbReference type="InterPro" id="IPR010131">
    <property type="entry name" value="MdtP/NodT-like"/>
</dbReference>
<dbReference type="Proteomes" id="UP001500547">
    <property type="component" value="Unassembled WGS sequence"/>
</dbReference>
<evidence type="ECO:0000256" key="1">
    <source>
        <dbReference type="ARBA" id="ARBA00007613"/>
    </source>
</evidence>
<comment type="similarity">
    <text evidence="1 2">Belongs to the outer membrane factor (OMF) (TC 1.B.17) family.</text>
</comment>
<keyword evidence="2" id="KW-0472">Membrane</keyword>
<feature type="compositionally biased region" description="Low complexity" evidence="3">
    <location>
        <begin position="92"/>
        <end position="105"/>
    </location>
</feature>
<comment type="caution">
    <text evidence="4">The sequence shown here is derived from an EMBL/GenBank/DDBJ whole genome shotgun (WGS) entry which is preliminary data.</text>
</comment>
<keyword evidence="5" id="KW-1185">Reference proteome</keyword>
<keyword evidence="2" id="KW-0812">Transmembrane</keyword>
<protein>
    <submittedName>
        <fullName evidence="4">Efflux transporter outer membrane subunit</fullName>
    </submittedName>
</protein>
<feature type="region of interest" description="Disordered" evidence="3">
    <location>
        <begin position="87"/>
        <end position="112"/>
    </location>
</feature>
<accession>A0ABP9R6N4</accession>
<dbReference type="Gene3D" id="1.20.1600.10">
    <property type="entry name" value="Outer membrane efflux proteins (OEP)"/>
    <property type="match status" value="1"/>
</dbReference>
<sequence>MALSLLLAACAVGPDYRRPDIATPTQWQAPLPHDGQLDQLGNWWAQFQDPVLDELQRAAQADSPSLDKASAAIRLARANLRSAGAAELPTVKGTTSSTQSGTKQGNGAMPVTTTTGRLDASWELDLFGGTRRSVESGSALRDAREADWHDARISLAAEVATTYVGYRACQLKLSAYEDTLRSQRATAELTQLSVKAGFTAPADGSLADAGAASASASAIAQAAECEVSIKSLVALSGLDESRVRSLLGSRPATLPQPATRTVDSVPAQLLTQRPDLVSAERAVASASAQIGVAEAARYPSLTLNGSISLSASSGTSSLPWSFGPTLTIPVFNGGALAAKVEAARANYDSALATYKSSVRTAVKEVEQALVRLDGAVRREDDARRSAEGYRAYVTASEANWRAGGTSLLNLETARRNAITAELNLISLQQARVEYWIALYKAMGGGWQADAPSKASTEQAPPPRI</sequence>